<dbReference type="InterPro" id="IPR033725">
    <property type="entry name" value="LIM1_prickle"/>
</dbReference>
<feature type="region of interest" description="Disordered" evidence="8">
    <location>
        <begin position="638"/>
        <end position="761"/>
    </location>
</feature>
<dbReference type="InterPro" id="IPR033726">
    <property type="entry name" value="LIM2_prickle"/>
</dbReference>
<dbReference type="FunFam" id="2.10.110.10:FF:000035">
    <property type="entry name" value="prickle-like protein 2 isoform X1"/>
    <property type="match status" value="1"/>
</dbReference>
<proteinExistence type="inferred from homology"/>
<evidence type="ECO:0000256" key="8">
    <source>
        <dbReference type="SAM" id="MobiDB-lite"/>
    </source>
</evidence>
<keyword evidence="12" id="KW-1185">Reference proteome</keyword>
<dbReference type="OrthoDB" id="10069167at2759"/>
<dbReference type="Gene3D" id="2.10.110.10">
    <property type="entry name" value="Cysteine Rich Protein"/>
    <property type="match status" value="3"/>
</dbReference>
<comment type="similarity">
    <text evidence="1">Belongs to the prickle / espinas / testin family.</text>
</comment>
<gene>
    <name evidence="11" type="ORF">HERILL_LOCUS1715</name>
</gene>
<dbReference type="InterPro" id="IPR010442">
    <property type="entry name" value="PET_domain"/>
</dbReference>
<dbReference type="FunFam" id="2.10.110.10:FF:000022">
    <property type="entry name" value="prickle-like protein 2 isoform X1"/>
    <property type="match status" value="1"/>
</dbReference>
<dbReference type="InterPro" id="IPR047120">
    <property type="entry name" value="Pk/Esn/Tes"/>
</dbReference>
<evidence type="ECO:0000256" key="2">
    <source>
        <dbReference type="ARBA" id="ARBA00022723"/>
    </source>
</evidence>
<dbReference type="PROSITE" id="PS50023">
    <property type="entry name" value="LIM_DOMAIN_2"/>
    <property type="match status" value="2"/>
</dbReference>
<reference evidence="11 12" key="1">
    <citation type="submission" date="2020-11" db="EMBL/GenBank/DDBJ databases">
        <authorList>
            <person name="Wallbank WR R."/>
            <person name="Pardo Diaz C."/>
            <person name="Kozak K."/>
            <person name="Martin S."/>
            <person name="Jiggins C."/>
            <person name="Moest M."/>
            <person name="Warren A I."/>
            <person name="Generalovic N T."/>
            <person name="Byers J.R.P. K."/>
            <person name="Montejo-Kovacevich G."/>
            <person name="Yen C E."/>
        </authorList>
    </citation>
    <scope>NUCLEOTIDE SEQUENCE [LARGE SCALE GENOMIC DNA]</scope>
</reference>
<evidence type="ECO:0000256" key="3">
    <source>
        <dbReference type="ARBA" id="ARBA00022737"/>
    </source>
</evidence>
<dbReference type="InterPro" id="IPR033727">
    <property type="entry name" value="LIM3_prickle"/>
</dbReference>
<name>A0A7R8UCV4_HERIL</name>
<feature type="compositionally biased region" description="Low complexity" evidence="8">
    <location>
        <begin position="751"/>
        <end position="761"/>
    </location>
</feature>
<keyword evidence="4 7" id="KW-0862">Zinc</keyword>
<keyword evidence="3" id="KW-0677">Repeat</keyword>
<feature type="region of interest" description="Disordered" evidence="8">
    <location>
        <begin position="177"/>
        <end position="208"/>
    </location>
</feature>
<dbReference type="SMART" id="SM00132">
    <property type="entry name" value="LIM"/>
    <property type="match status" value="3"/>
</dbReference>
<dbReference type="CDD" id="cd09418">
    <property type="entry name" value="LIM2_Prickle"/>
    <property type="match status" value="1"/>
</dbReference>
<feature type="compositionally biased region" description="Basic and acidic residues" evidence="8">
    <location>
        <begin position="579"/>
        <end position="608"/>
    </location>
</feature>
<dbReference type="Pfam" id="PF00412">
    <property type="entry name" value="LIM"/>
    <property type="match status" value="3"/>
</dbReference>
<evidence type="ECO:0000256" key="4">
    <source>
        <dbReference type="ARBA" id="ARBA00022833"/>
    </source>
</evidence>
<dbReference type="PANTHER" id="PTHR24211:SF20">
    <property type="entry name" value="PROTEIN ESPINAS-RELATED"/>
    <property type="match status" value="1"/>
</dbReference>
<evidence type="ECO:0000256" key="1">
    <source>
        <dbReference type="ARBA" id="ARBA00008268"/>
    </source>
</evidence>
<feature type="region of interest" description="Disordered" evidence="8">
    <location>
        <begin position="528"/>
        <end position="608"/>
    </location>
</feature>
<dbReference type="Pfam" id="PF06297">
    <property type="entry name" value="PET"/>
    <property type="match status" value="1"/>
</dbReference>
<keyword evidence="5 7" id="KW-0440">LIM domain</keyword>
<feature type="compositionally biased region" description="Polar residues" evidence="8">
    <location>
        <begin position="692"/>
        <end position="710"/>
    </location>
</feature>
<sequence>MRLHFLRTRCYLMYMFCAHDRKAFRAVKHLQRTPVVNVAEAVNRIADKSQVIRDGFDREIIDPRDWMLFSLPLRLSENEIRNLYTSRSRSGVCMCGSDDSEFSICDLLLLSDLHERIGLARVEIPSSEEIIKQEAKISTERSSSISSEETIQEFLNTYHPYTSPSILQMNCQIESQTENNPDLRSGPSCPDNRSSNSAAPILPPIHRRCPPPPSLPLQTSNTASPIRTNYKAYHQMEFQRHSQSDDDSGCALEEYTWVPPGLRPDQVRLYFSQLPDDKVPYVNSAGERYRVKQLLHQLPPQDNEVRYCHSLTDEERKELRLFSAQRKREALGRGVVRLLTEDRPCKGCEDHLSSGDIVVFATRLGSNVCWHPGCFVCTTCKELLVDLIYFHKDSSLYCGRHHAETQKPRCSACDEIIFSDECTEAEGQTWHMSHFQCFECSKQLGGQRYIMRDGKPFCLTCFDTMFAEYCDHCGEVIGVDQGQMSHDGQHWHATDKCFSCCTCNRSLLGRPFLPRRGTIYCSIACSKGEPPTPSDSSGPGRPPYGNPTVINASKSPKPSKKPTNLPVSESTVSLVNEKGLGRLPKEGSLEKNLDDHLPKMSRDQRREPIDLTELTISLENLTASEKTLHSSVEQNLASSLPELHTGDKTDNASTGKENATPNSLQSPNVSDITASTQEMSSGKKEKKFPSGRFQNVHDTMARSKSYTDNSSARRRRKRRNQIRFQSEMQINANPIPGTSYSSPARSAQGNDSDASSVCSTCSSSSSSPDEYIYKLPARKHYGGVRVTYVPNDAIAYQKRKNQEKKLETDNKNCIIS</sequence>
<evidence type="ECO:0000259" key="10">
    <source>
        <dbReference type="PROSITE" id="PS51303"/>
    </source>
</evidence>
<evidence type="ECO:0000259" key="9">
    <source>
        <dbReference type="PROSITE" id="PS50023"/>
    </source>
</evidence>
<evidence type="ECO:0000256" key="5">
    <source>
        <dbReference type="ARBA" id="ARBA00023038"/>
    </source>
</evidence>
<protein>
    <recommendedName>
        <fullName evidence="6">Protein espinas</fullName>
    </recommendedName>
</protein>
<evidence type="ECO:0000313" key="12">
    <source>
        <dbReference type="Proteomes" id="UP000594454"/>
    </source>
</evidence>
<dbReference type="PROSITE" id="PS51303">
    <property type="entry name" value="PET"/>
    <property type="match status" value="1"/>
</dbReference>
<feature type="compositionally biased region" description="Polar residues" evidence="8">
    <location>
        <begin position="651"/>
        <end position="680"/>
    </location>
</feature>
<dbReference type="SUPFAM" id="SSF57716">
    <property type="entry name" value="Glucocorticoid receptor-like (DNA-binding domain)"/>
    <property type="match status" value="2"/>
</dbReference>
<dbReference type="CDD" id="cd09420">
    <property type="entry name" value="LIM3_Prickle"/>
    <property type="match status" value="1"/>
</dbReference>
<feature type="domain" description="LIM zinc-binding" evidence="9">
    <location>
        <begin position="408"/>
        <end position="468"/>
    </location>
</feature>
<dbReference type="CDD" id="cd09827">
    <property type="entry name" value="PET_Prickle"/>
    <property type="match status" value="1"/>
</dbReference>
<dbReference type="InterPro" id="IPR033723">
    <property type="entry name" value="PET_prickle"/>
</dbReference>
<evidence type="ECO:0000313" key="11">
    <source>
        <dbReference type="EMBL" id="CAD7078448.1"/>
    </source>
</evidence>
<feature type="domain" description="LIM zinc-binding" evidence="9">
    <location>
        <begin position="343"/>
        <end position="407"/>
    </location>
</feature>
<dbReference type="InParanoid" id="A0A7R8UCV4"/>
<dbReference type="PANTHER" id="PTHR24211">
    <property type="entry name" value="LIM DOMAIN-CONTAINING PROTEIN"/>
    <property type="match status" value="1"/>
</dbReference>
<evidence type="ECO:0000256" key="6">
    <source>
        <dbReference type="ARBA" id="ARBA00068621"/>
    </source>
</evidence>
<dbReference type="GO" id="GO:0008270">
    <property type="term" value="F:zinc ion binding"/>
    <property type="evidence" value="ECO:0007669"/>
    <property type="project" value="InterPro"/>
</dbReference>
<dbReference type="PROSITE" id="PS00478">
    <property type="entry name" value="LIM_DOMAIN_1"/>
    <property type="match status" value="1"/>
</dbReference>
<dbReference type="EMBL" id="LR899009">
    <property type="protein sequence ID" value="CAD7078448.1"/>
    <property type="molecule type" value="Genomic_DNA"/>
</dbReference>
<dbReference type="InterPro" id="IPR001781">
    <property type="entry name" value="Znf_LIM"/>
</dbReference>
<organism evidence="11 12">
    <name type="scientific">Hermetia illucens</name>
    <name type="common">Black soldier fly</name>
    <dbReference type="NCBI Taxonomy" id="343691"/>
    <lineage>
        <taxon>Eukaryota</taxon>
        <taxon>Metazoa</taxon>
        <taxon>Ecdysozoa</taxon>
        <taxon>Arthropoda</taxon>
        <taxon>Hexapoda</taxon>
        <taxon>Insecta</taxon>
        <taxon>Pterygota</taxon>
        <taxon>Neoptera</taxon>
        <taxon>Endopterygota</taxon>
        <taxon>Diptera</taxon>
        <taxon>Brachycera</taxon>
        <taxon>Stratiomyomorpha</taxon>
        <taxon>Stratiomyidae</taxon>
        <taxon>Hermetiinae</taxon>
        <taxon>Hermetia</taxon>
    </lineage>
</organism>
<dbReference type="Proteomes" id="UP000594454">
    <property type="component" value="Chromosome 1"/>
</dbReference>
<dbReference type="GO" id="GO:0030182">
    <property type="term" value="P:neuron differentiation"/>
    <property type="evidence" value="ECO:0007669"/>
    <property type="project" value="UniProtKB-ARBA"/>
</dbReference>
<feature type="compositionally biased region" description="Basic residues" evidence="8">
    <location>
        <begin position="712"/>
        <end position="721"/>
    </location>
</feature>
<dbReference type="CDD" id="cd09415">
    <property type="entry name" value="LIM1_Prickle"/>
    <property type="match status" value="1"/>
</dbReference>
<evidence type="ECO:0000256" key="7">
    <source>
        <dbReference type="PROSITE-ProRule" id="PRU00125"/>
    </source>
</evidence>
<keyword evidence="2 7" id="KW-0479">Metal-binding</keyword>
<feature type="compositionally biased region" description="Polar residues" evidence="8">
    <location>
        <begin position="565"/>
        <end position="574"/>
    </location>
</feature>
<feature type="domain" description="PET" evidence="10">
    <location>
        <begin position="236"/>
        <end position="343"/>
    </location>
</feature>
<accession>A0A7R8UCV4</accession>
<dbReference type="FunFam" id="2.10.110.10:FF:000005">
    <property type="entry name" value="Testin isoform 1"/>
    <property type="match status" value="1"/>
</dbReference>
<feature type="compositionally biased region" description="Polar residues" evidence="8">
    <location>
        <begin position="722"/>
        <end position="750"/>
    </location>
</feature>
<dbReference type="FunCoup" id="A0A7R8UCV4">
    <property type="interactions" value="64"/>
</dbReference>
<dbReference type="AlphaFoldDB" id="A0A7R8UCV4"/>